<evidence type="ECO:0000313" key="1">
    <source>
        <dbReference type="EMBL" id="TXL71866.1"/>
    </source>
</evidence>
<sequence length="239" mass="26432">MTAETDLYAPVKAFLEGQGYVVKGEIRQCDIVAVRGAEPPVVVELKRAFNLSLVLQGVDRLSLSDTVYLAIGAWPKRLRDIKRLCRRLGLGLMLVSGPRVDVLLDPLPYQPRKNTRRVQRLLGEHARRVGDPNRGGATTRQPVMTAYRQQALRCAALLATHGPMTPAQLRAADDLPSAGRILLQDAYGWFEHVGRALYGLTPEGRRGLERFGWAVSFPPPTLVGEVPDGRRGRQPGLRN</sequence>
<dbReference type="EMBL" id="VDUZ01000038">
    <property type="protein sequence ID" value="TXL71866.1"/>
    <property type="molecule type" value="Genomic_DNA"/>
</dbReference>
<dbReference type="OrthoDB" id="9795163at2"/>
<proteinExistence type="predicted"/>
<reference evidence="1 2" key="1">
    <citation type="submission" date="2019-06" db="EMBL/GenBank/DDBJ databases">
        <title>New taxonomy in bacterial strain CC-CFT640, isolated from vineyard.</title>
        <authorList>
            <person name="Lin S.-Y."/>
            <person name="Tsai C.-F."/>
            <person name="Young C.-C."/>
        </authorList>
    </citation>
    <scope>NUCLEOTIDE SEQUENCE [LARGE SCALE GENOMIC DNA]</scope>
    <source>
        <strain evidence="1 2">CC-CFT640</strain>
    </source>
</reference>
<comment type="caution">
    <text evidence="1">The sequence shown here is derived from an EMBL/GenBank/DDBJ whole genome shotgun (WGS) entry which is preliminary data.</text>
</comment>
<evidence type="ECO:0000313" key="2">
    <source>
        <dbReference type="Proteomes" id="UP000321638"/>
    </source>
</evidence>
<dbReference type="AlphaFoldDB" id="A0A5C8PDI7"/>
<organism evidence="1 2">
    <name type="scientific">Vineibacter terrae</name>
    <dbReference type="NCBI Taxonomy" id="2586908"/>
    <lineage>
        <taxon>Bacteria</taxon>
        <taxon>Pseudomonadati</taxon>
        <taxon>Pseudomonadota</taxon>
        <taxon>Alphaproteobacteria</taxon>
        <taxon>Hyphomicrobiales</taxon>
        <taxon>Vineibacter</taxon>
    </lineage>
</organism>
<dbReference type="Proteomes" id="UP000321638">
    <property type="component" value="Unassembled WGS sequence"/>
</dbReference>
<keyword evidence="2" id="KW-1185">Reference proteome</keyword>
<dbReference type="Pfam" id="PF09929">
    <property type="entry name" value="DUF2161"/>
    <property type="match status" value="1"/>
</dbReference>
<dbReference type="RefSeq" id="WP_147850274.1">
    <property type="nucleotide sequence ID" value="NZ_VDUZ01000038.1"/>
</dbReference>
<evidence type="ECO:0008006" key="3">
    <source>
        <dbReference type="Google" id="ProtNLM"/>
    </source>
</evidence>
<accession>A0A5C8PDI7</accession>
<protein>
    <recommendedName>
        <fullName evidence="3">DUF2161 domain-containing phosphodiesterase</fullName>
    </recommendedName>
</protein>
<dbReference type="InterPro" id="IPR018679">
    <property type="entry name" value="DUF2161"/>
</dbReference>
<gene>
    <name evidence="1" type="ORF">FHP25_27880</name>
</gene>
<name>A0A5C8PDI7_9HYPH</name>